<keyword evidence="3" id="KW-1003">Cell membrane</keyword>
<feature type="transmembrane region" description="Helical" evidence="8">
    <location>
        <begin position="73"/>
        <end position="97"/>
    </location>
</feature>
<dbReference type="Proteomes" id="UP001317742">
    <property type="component" value="Chromosome"/>
</dbReference>
<reference evidence="9 10" key="1">
    <citation type="submission" date="2022-08" db="EMBL/GenBank/DDBJ databases">
        <title>Genome Sequence of the sulphate-reducing bacterium, Pseudodesulfovibrio sp. SYK.</title>
        <authorList>
            <person name="Kondo R."/>
            <person name="Kataoka T."/>
        </authorList>
    </citation>
    <scope>NUCLEOTIDE SEQUENCE [LARGE SCALE GENOMIC DNA]</scope>
    <source>
        <strain evidence="9 10">SYK</strain>
    </source>
</reference>
<dbReference type="EMBL" id="AP026709">
    <property type="protein sequence ID" value="BDQ36640.1"/>
    <property type="molecule type" value="Genomic_DNA"/>
</dbReference>
<evidence type="ECO:0000313" key="10">
    <source>
        <dbReference type="Proteomes" id="UP001317742"/>
    </source>
</evidence>
<evidence type="ECO:0000256" key="4">
    <source>
        <dbReference type="ARBA" id="ARBA00022692"/>
    </source>
</evidence>
<evidence type="ECO:0000256" key="5">
    <source>
        <dbReference type="ARBA" id="ARBA00022989"/>
    </source>
</evidence>
<feature type="transmembrane region" description="Helical" evidence="8">
    <location>
        <begin position="12"/>
        <end position="30"/>
    </location>
</feature>
<evidence type="ECO:0000256" key="6">
    <source>
        <dbReference type="ARBA" id="ARBA00023065"/>
    </source>
</evidence>
<keyword evidence="6" id="KW-0406">Ion transport</keyword>
<evidence type="ECO:0000256" key="7">
    <source>
        <dbReference type="ARBA" id="ARBA00023136"/>
    </source>
</evidence>
<feature type="transmembrane region" description="Helical" evidence="8">
    <location>
        <begin position="417"/>
        <end position="437"/>
    </location>
</feature>
<feature type="transmembrane region" description="Helical" evidence="8">
    <location>
        <begin position="151"/>
        <end position="169"/>
    </location>
</feature>
<sequence>MLMRAKLFSPYWLPVWFFGGTILIGAFILHLDASHPGGSLSFVDALFTATSAMCVTGLAVVDTGSYFSTFGLDVLLVLIQLGGLGIMTFTTLIIHLLGKHVSLNDRIAVGQSLLRDPSFSLPKFLARVVLWTFFFEGAGAAALWAMDPVGFAPYSAIFHSISAFCNAGFSLYSDSLTHWAGHGGVNSVFMILITVGGLGFYVLIDCASYFRKLTVRLVRKRQAMPKLSWHSSVVLSTSLFLVVVGAVVFYFAEGAAGNAPADFSEHLWTALFQSVTCRTAGFNTVDIGNMANVSLVFMMLLMLIGGSPGSCAGGIKTTTFRALCGFVWAQFRGREQVQLGRFALTQGALNKVISLTTMTFILVAVGTMVLTALESGDSSYLMAREEFILNMFETVSAFGTVGLSTGLTPLLDDVEKVTVIILMFVGRLGPVWLLSALQSWQTERRYKVPTSNLPFG</sequence>
<keyword evidence="7 8" id="KW-0472">Membrane</keyword>
<evidence type="ECO:0000256" key="3">
    <source>
        <dbReference type="ARBA" id="ARBA00022475"/>
    </source>
</evidence>
<evidence type="ECO:0000256" key="1">
    <source>
        <dbReference type="ARBA" id="ARBA00004651"/>
    </source>
</evidence>
<protein>
    <submittedName>
        <fullName evidence="9">Potassium transporter TrkH</fullName>
    </submittedName>
</protein>
<feature type="transmembrane region" description="Helical" evidence="8">
    <location>
        <begin position="189"/>
        <end position="210"/>
    </location>
</feature>
<feature type="transmembrane region" description="Helical" evidence="8">
    <location>
        <begin position="42"/>
        <end position="61"/>
    </location>
</feature>
<dbReference type="InterPro" id="IPR003445">
    <property type="entry name" value="Cat_transpt"/>
</dbReference>
<evidence type="ECO:0000256" key="2">
    <source>
        <dbReference type="ARBA" id="ARBA00022448"/>
    </source>
</evidence>
<feature type="transmembrane region" description="Helical" evidence="8">
    <location>
        <begin position="352"/>
        <end position="375"/>
    </location>
</feature>
<evidence type="ECO:0000313" key="9">
    <source>
        <dbReference type="EMBL" id="BDQ36640.1"/>
    </source>
</evidence>
<dbReference type="PANTHER" id="PTHR32024:SF1">
    <property type="entry name" value="KTR SYSTEM POTASSIUM UPTAKE PROTEIN B"/>
    <property type="match status" value="1"/>
</dbReference>
<feature type="transmembrane region" description="Helical" evidence="8">
    <location>
        <begin position="231"/>
        <end position="252"/>
    </location>
</feature>
<gene>
    <name evidence="9" type="ORF">SYK_10000</name>
</gene>
<comment type="subcellular location">
    <subcellularLocation>
        <location evidence="1">Cell membrane</location>
        <topology evidence="1">Multi-pass membrane protein</topology>
    </subcellularLocation>
</comment>
<accession>A0ABM8AZ65</accession>
<dbReference type="PANTHER" id="PTHR32024">
    <property type="entry name" value="TRK SYSTEM POTASSIUM UPTAKE PROTEIN TRKG-RELATED"/>
    <property type="match status" value="1"/>
</dbReference>
<evidence type="ECO:0000256" key="8">
    <source>
        <dbReference type="SAM" id="Phobius"/>
    </source>
</evidence>
<proteinExistence type="predicted"/>
<feature type="transmembrane region" description="Helical" evidence="8">
    <location>
        <begin position="124"/>
        <end position="144"/>
    </location>
</feature>
<keyword evidence="5 8" id="KW-1133">Transmembrane helix</keyword>
<keyword evidence="2" id="KW-0813">Transport</keyword>
<organism evidence="9 10">
    <name type="scientific">Pseudodesulfovibrio nedwellii</name>
    <dbReference type="NCBI Taxonomy" id="2973072"/>
    <lineage>
        <taxon>Bacteria</taxon>
        <taxon>Pseudomonadati</taxon>
        <taxon>Thermodesulfobacteriota</taxon>
        <taxon>Desulfovibrionia</taxon>
        <taxon>Desulfovibrionales</taxon>
        <taxon>Desulfovibrionaceae</taxon>
    </lineage>
</organism>
<keyword evidence="10" id="KW-1185">Reference proteome</keyword>
<name>A0ABM8AZ65_9BACT</name>
<keyword evidence="4 8" id="KW-0812">Transmembrane</keyword>
<dbReference type="Pfam" id="PF02386">
    <property type="entry name" value="TrkH"/>
    <property type="match status" value="1"/>
</dbReference>